<reference evidence="3 4" key="1">
    <citation type="submission" date="2016-11" db="EMBL/GenBank/DDBJ databases">
        <authorList>
            <person name="Jaros S."/>
            <person name="Januszkiewicz K."/>
            <person name="Wedrychowicz H."/>
        </authorList>
    </citation>
    <scope>NUCLEOTIDE SEQUENCE [LARGE SCALE GENOMIC DNA]</scope>
    <source>
        <strain evidence="3 4">DSM 46144</strain>
    </source>
</reference>
<dbReference type="PANTHER" id="PTHR35176">
    <property type="entry name" value="HEME OXYGENASE HI_0854-RELATED"/>
    <property type="match status" value="1"/>
</dbReference>
<dbReference type="Proteomes" id="UP000184440">
    <property type="component" value="Unassembled WGS sequence"/>
</dbReference>
<protein>
    <submittedName>
        <fullName evidence="3">PPOX class probable F420-dependent enzyme, Rv0121 family</fullName>
    </submittedName>
</protein>
<dbReference type="NCBIfam" id="TIGR03668">
    <property type="entry name" value="Rv0121_F420"/>
    <property type="match status" value="1"/>
</dbReference>
<dbReference type="AlphaFoldDB" id="A0A1M7TVI6"/>
<dbReference type="OrthoDB" id="9812086at2"/>
<dbReference type="InterPro" id="IPR019967">
    <property type="entry name" value="F420-dep_enz_PPOX_Rv0121"/>
</dbReference>
<dbReference type="PANTHER" id="PTHR35176:SF2">
    <property type="entry name" value="F420H(2)-DEPENDENT REDUCTASE RV1155"/>
    <property type="match status" value="1"/>
</dbReference>
<evidence type="ECO:0000313" key="4">
    <source>
        <dbReference type="Proteomes" id="UP000184440"/>
    </source>
</evidence>
<evidence type="ECO:0000259" key="2">
    <source>
        <dbReference type="Pfam" id="PF01243"/>
    </source>
</evidence>
<dbReference type="EMBL" id="FRCS01000007">
    <property type="protein sequence ID" value="SHN74737.1"/>
    <property type="molecule type" value="Genomic_DNA"/>
</dbReference>
<dbReference type="STRING" id="134849.SAMN05443668_107140"/>
<feature type="domain" description="Pyridoxamine 5'-phosphate oxidase N-terminal" evidence="2">
    <location>
        <begin position="6"/>
        <end position="135"/>
    </location>
</feature>
<dbReference type="GO" id="GO:0016627">
    <property type="term" value="F:oxidoreductase activity, acting on the CH-CH group of donors"/>
    <property type="evidence" value="ECO:0007669"/>
    <property type="project" value="TreeGrafter"/>
</dbReference>
<dbReference type="Gene3D" id="2.30.110.10">
    <property type="entry name" value="Electron Transport, Fmn-binding Protein, Chain A"/>
    <property type="match status" value="1"/>
</dbReference>
<dbReference type="InterPro" id="IPR012349">
    <property type="entry name" value="Split_barrel_FMN-bd"/>
</dbReference>
<dbReference type="SUPFAM" id="SSF50475">
    <property type="entry name" value="FMN-binding split barrel"/>
    <property type="match status" value="1"/>
</dbReference>
<dbReference type="InterPro" id="IPR052019">
    <property type="entry name" value="F420H2_bilvrd_red/Heme_oxyg"/>
</dbReference>
<proteinExistence type="predicted"/>
<organism evidence="3 4">
    <name type="scientific">Cryptosporangium aurantiacum</name>
    <dbReference type="NCBI Taxonomy" id="134849"/>
    <lineage>
        <taxon>Bacteria</taxon>
        <taxon>Bacillati</taxon>
        <taxon>Actinomycetota</taxon>
        <taxon>Actinomycetes</taxon>
        <taxon>Cryptosporangiales</taxon>
        <taxon>Cryptosporangiaceae</taxon>
        <taxon>Cryptosporangium</taxon>
    </lineage>
</organism>
<dbReference type="Pfam" id="PF01243">
    <property type="entry name" value="PNPOx_N"/>
    <property type="match status" value="1"/>
</dbReference>
<keyword evidence="4" id="KW-1185">Reference proteome</keyword>
<dbReference type="InterPro" id="IPR011576">
    <property type="entry name" value="Pyridox_Oxase_N"/>
</dbReference>
<keyword evidence="1" id="KW-0560">Oxidoreductase</keyword>
<dbReference type="GO" id="GO:0070967">
    <property type="term" value="F:coenzyme F420 binding"/>
    <property type="evidence" value="ECO:0007669"/>
    <property type="project" value="TreeGrafter"/>
</dbReference>
<evidence type="ECO:0000256" key="1">
    <source>
        <dbReference type="ARBA" id="ARBA00023002"/>
    </source>
</evidence>
<gene>
    <name evidence="3" type="ORF">SAMN05443668_107140</name>
</gene>
<name>A0A1M7TVI6_9ACTN</name>
<dbReference type="GO" id="GO:0005829">
    <property type="term" value="C:cytosol"/>
    <property type="evidence" value="ECO:0007669"/>
    <property type="project" value="TreeGrafter"/>
</dbReference>
<evidence type="ECO:0000313" key="3">
    <source>
        <dbReference type="EMBL" id="SHN74737.1"/>
    </source>
</evidence>
<sequence length="138" mass="15656">MQLSETEARRRLTDARVVHLATADAAGVPHLVPATFALHADTVVIAVDAKPKRHQRLKRLDNLAANPRACVLADRYDDDWTQLWWVRADGVARILTGPDETREPIDRLAAKYPQYRSQRPAGPVIALRVTRWIGWAYR</sequence>
<accession>A0A1M7TVI6</accession>
<dbReference type="RefSeq" id="WP_073260245.1">
    <property type="nucleotide sequence ID" value="NZ_FRCS01000007.1"/>
</dbReference>